<evidence type="ECO:0000313" key="2">
    <source>
        <dbReference type="EMBL" id="KAK9102926.1"/>
    </source>
</evidence>
<organism evidence="2 3">
    <name type="scientific">Stephania japonica</name>
    <dbReference type="NCBI Taxonomy" id="461633"/>
    <lineage>
        <taxon>Eukaryota</taxon>
        <taxon>Viridiplantae</taxon>
        <taxon>Streptophyta</taxon>
        <taxon>Embryophyta</taxon>
        <taxon>Tracheophyta</taxon>
        <taxon>Spermatophyta</taxon>
        <taxon>Magnoliopsida</taxon>
        <taxon>Ranunculales</taxon>
        <taxon>Menispermaceae</taxon>
        <taxon>Menispermoideae</taxon>
        <taxon>Cissampelideae</taxon>
        <taxon>Stephania</taxon>
    </lineage>
</organism>
<name>A0AAP0F1L2_9MAGN</name>
<dbReference type="EMBL" id="JBBNAE010000008">
    <property type="protein sequence ID" value="KAK9102926.1"/>
    <property type="molecule type" value="Genomic_DNA"/>
</dbReference>
<feature type="region of interest" description="Disordered" evidence="1">
    <location>
        <begin position="1"/>
        <end position="45"/>
    </location>
</feature>
<feature type="region of interest" description="Disordered" evidence="1">
    <location>
        <begin position="114"/>
        <end position="143"/>
    </location>
</feature>
<reference evidence="2 3" key="1">
    <citation type="submission" date="2024-01" db="EMBL/GenBank/DDBJ databases">
        <title>Genome assemblies of Stephania.</title>
        <authorList>
            <person name="Yang L."/>
        </authorList>
    </citation>
    <scope>NUCLEOTIDE SEQUENCE [LARGE SCALE GENOMIC DNA]</scope>
    <source>
        <strain evidence="2">QJT</strain>
        <tissue evidence="2">Leaf</tissue>
    </source>
</reference>
<evidence type="ECO:0000313" key="3">
    <source>
        <dbReference type="Proteomes" id="UP001417504"/>
    </source>
</evidence>
<proteinExistence type="predicted"/>
<evidence type="ECO:0000256" key="1">
    <source>
        <dbReference type="SAM" id="MobiDB-lite"/>
    </source>
</evidence>
<dbReference type="AlphaFoldDB" id="A0AAP0F1L2"/>
<gene>
    <name evidence="2" type="ORF">Sjap_020180</name>
</gene>
<dbReference type="PANTHER" id="PTHR46863">
    <property type="entry name" value="OS09G0572100 PROTEIN"/>
    <property type="match status" value="1"/>
</dbReference>
<accession>A0AAP0F1L2</accession>
<protein>
    <submittedName>
        <fullName evidence="2">Uncharacterized protein</fullName>
    </submittedName>
</protein>
<feature type="compositionally biased region" description="Polar residues" evidence="1">
    <location>
        <begin position="1"/>
        <end position="12"/>
    </location>
</feature>
<sequence>MDSTLTKPTTHPKQPHLGVTSGKQGCRRSTSDQHQRAPAPESPPAAWLLLRSTSDRTNGTRAALFDAFGQTSCKVVHSLRRKLLYKVDKGKGPRIMRLKLRTVCQKISSHTDPSISYGINTNTNNNTNNSGTTSSSSRASVASLRNSLPENPNIYDFFEIRKATNNFLIRHLHYPPPPSSSSCFSSPPTAALHSAHIRCIIFFIRHPPSSSSSAIRLTSACRPCTHPLHHLLYPPSSFRFHHLLYRLSTPSHQVIERYDLVACRNRKSILARITGCKRAGIDVTASIPTRQPGRDLSLEIHPEENFATHALPCGDPYVHAGDDVSSDVIVTAWLVGQGRGSRDDPWRFGAVTSWSTHLGPSP</sequence>
<dbReference type="PANTHER" id="PTHR46863:SF1">
    <property type="entry name" value="PROTEIN KINASE SUPERFAMILY PROTEIN"/>
    <property type="match status" value="1"/>
</dbReference>
<comment type="caution">
    <text evidence="2">The sequence shown here is derived from an EMBL/GenBank/DDBJ whole genome shotgun (WGS) entry which is preliminary data.</text>
</comment>
<keyword evidence="3" id="KW-1185">Reference proteome</keyword>
<dbReference type="Proteomes" id="UP001417504">
    <property type="component" value="Unassembled WGS sequence"/>
</dbReference>